<dbReference type="EMBL" id="BAABDQ010000039">
    <property type="protein sequence ID" value="GAA3604099.1"/>
    <property type="molecule type" value="Genomic_DNA"/>
</dbReference>
<gene>
    <name evidence="2" type="ORF">GCM10022419_105840</name>
</gene>
<organism evidence="2 3">
    <name type="scientific">Nonomuraea rosea</name>
    <dbReference type="NCBI Taxonomy" id="638574"/>
    <lineage>
        <taxon>Bacteria</taxon>
        <taxon>Bacillati</taxon>
        <taxon>Actinomycetota</taxon>
        <taxon>Actinomycetes</taxon>
        <taxon>Streptosporangiales</taxon>
        <taxon>Streptosporangiaceae</taxon>
        <taxon>Nonomuraea</taxon>
    </lineage>
</organism>
<evidence type="ECO:0000256" key="1">
    <source>
        <dbReference type="SAM" id="MobiDB-lite"/>
    </source>
</evidence>
<keyword evidence="3" id="KW-1185">Reference proteome</keyword>
<dbReference type="Proteomes" id="UP001500630">
    <property type="component" value="Unassembled WGS sequence"/>
</dbReference>
<accession>A0ABP6ZAX4</accession>
<evidence type="ECO:0000313" key="2">
    <source>
        <dbReference type="EMBL" id="GAA3604099.1"/>
    </source>
</evidence>
<proteinExistence type="predicted"/>
<comment type="caution">
    <text evidence="2">The sequence shown here is derived from an EMBL/GenBank/DDBJ whole genome shotgun (WGS) entry which is preliminary data.</text>
</comment>
<name>A0ABP6ZAX4_9ACTN</name>
<feature type="region of interest" description="Disordered" evidence="1">
    <location>
        <begin position="88"/>
        <end position="109"/>
    </location>
</feature>
<sequence length="109" mass="12087">MRGGGHRLLPRMRRRLIPRYPVQGLAGGREPVMCRRQVRIVVMEHHEVQDGLIQPGQSSVDREMGWRRCADCAQQLGELGGAAALRAAGGAHGYHPARPWRRSDSGTGR</sequence>
<reference evidence="3" key="1">
    <citation type="journal article" date="2019" name="Int. J. Syst. Evol. Microbiol.">
        <title>The Global Catalogue of Microorganisms (GCM) 10K type strain sequencing project: providing services to taxonomists for standard genome sequencing and annotation.</title>
        <authorList>
            <consortium name="The Broad Institute Genomics Platform"/>
            <consortium name="The Broad Institute Genome Sequencing Center for Infectious Disease"/>
            <person name="Wu L."/>
            <person name="Ma J."/>
        </authorList>
    </citation>
    <scope>NUCLEOTIDE SEQUENCE [LARGE SCALE GENOMIC DNA]</scope>
    <source>
        <strain evidence="3">JCM 17326</strain>
    </source>
</reference>
<evidence type="ECO:0000313" key="3">
    <source>
        <dbReference type="Proteomes" id="UP001500630"/>
    </source>
</evidence>
<protein>
    <submittedName>
        <fullName evidence="2">Uncharacterized protein</fullName>
    </submittedName>
</protein>